<proteinExistence type="predicted"/>
<dbReference type="KEGG" id="vg:77954783"/>
<dbReference type="GeneID" id="77954783"/>
<evidence type="ECO:0000313" key="3">
    <source>
        <dbReference type="Proteomes" id="UP000501199"/>
    </source>
</evidence>
<evidence type="ECO:0000313" key="2">
    <source>
        <dbReference type="EMBL" id="QIG58542.1"/>
    </source>
</evidence>
<dbReference type="RefSeq" id="YP_010678389.1">
    <property type="nucleotide sequence ID" value="NC_071034.1"/>
</dbReference>
<dbReference type="Proteomes" id="UP000501199">
    <property type="component" value="Segment"/>
</dbReference>
<accession>A0A6G6XKB7</accession>
<organism evidence="2 3">
    <name type="scientific">Arthrobacter phage DrSierra</name>
    <dbReference type="NCBI Taxonomy" id="2704034"/>
    <lineage>
        <taxon>Viruses</taxon>
        <taxon>Duplodnaviria</taxon>
        <taxon>Heunggongvirae</taxon>
        <taxon>Uroviricota</taxon>
        <taxon>Caudoviricetes</taxon>
        <taxon>Casidaviridae</taxon>
        <taxon>Manhattanvirus</taxon>
        <taxon>Manhattanvirus drsierra</taxon>
    </lineage>
</organism>
<gene>
    <name evidence="2" type="primary">64</name>
    <name evidence="2" type="ORF">SEA_DRSIERRA_64</name>
</gene>
<protein>
    <submittedName>
        <fullName evidence="2">Membrane protein</fullName>
    </submittedName>
</protein>
<keyword evidence="1" id="KW-0812">Transmembrane</keyword>
<reference evidence="3" key="1">
    <citation type="submission" date="2020-01" db="EMBL/GenBank/DDBJ databases">
        <authorList>
            <person name="Broll A.M."/>
            <person name="Firkus N.C."/>
            <person name="Hill J.A."/>
            <person name="Neidermyer S.M."/>
            <person name="Regnier T.M."/>
            <person name="Wang S.P."/>
            <person name="Yang C."/>
            <person name="Yang H.S."/>
            <person name="Bonilla J.A."/>
            <person name="Klyczek K."/>
            <person name="Garlena R.A."/>
            <person name="Russell D.A."/>
            <person name="Pope W.H."/>
            <person name="Jacobs-Sera D."/>
            <person name="Hatfull G.F."/>
        </authorList>
    </citation>
    <scope>NUCLEOTIDE SEQUENCE [LARGE SCALE GENOMIC DNA]</scope>
</reference>
<dbReference type="EMBL" id="MN908689">
    <property type="protein sequence ID" value="QIG58542.1"/>
    <property type="molecule type" value="Genomic_DNA"/>
</dbReference>
<keyword evidence="1" id="KW-0472">Membrane</keyword>
<keyword evidence="3" id="KW-1185">Reference proteome</keyword>
<feature type="transmembrane region" description="Helical" evidence="1">
    <location>
        <begin position="12"/>
        <end position="38"/>
    </location>
</feature>
<evidence type="ECO:0000256" key="1">
    <source>
        <dbReference type="SAM" id="Phobius"/>
    </source>
</evidence>
<sequence length="45" mass="4964">MAEFITGIAAPVLFFLGVLSWALIILGTVGAVAAVYWIGERWRKR</sequence>
<name>A0A6G6XKB7_9CAUD</name>
<keyword evidence="1" id="KW-1133">Transmembrane helix</keyword>